<sequence length="141" mass="16005">MLIYGSTCDWWFPLCHAVLLCSRGKAELYQCIWALDYANGREVRMATFRYANGDHQLLSFGYEYSTDPDDNWYSSATNKTYPLFYSLDFGQHGTITAQSYRADQLTYNVSAGLKPSYEGFATFNVTMFGIQATGYGVIEIV</sequence>
<keyword evidence="1" id="KW-0732">Signal</keyword>
<proteinExistence type="predicted"/>
<dbReference type="InterPro" id="IPR053112">
    <property type="entry name" value="Fungal_Dehydratase/Hydratase"/>
</dbReference>
<feature type="signal peptide" evidence="1">
    <location>
        <begin position="1"/>
        <end position="17"/>
    </location>
</feature>
<dbReference type="Proteomes" id="UP000248423">
    <property type="component" value="Unassembled WGS sequence"/>
</dbReference>
<dbReference type="PANTHER" id="PTHR40617">
    <property type="entry name" value="TERPENE CYCLASE ASQC"/>
    <property type="match status" value="1"/>
</dbReference>
<dbReference type="InterPro" id="IPR023374">
    <property type="entry name" value="AttH-like_dom_sf"/>
</dbReference>
<dbReference type="EMBL" id="KZ826465">
    <property type="protein sequence ID" value="PYI00266.1"/>
    <property type="molecule type" value="Genomic_DNA"/>
</dbReference>
<dbReference type="Gene3D" id="2.40.370.10">
    <property type="entry name" value="AttH-like domain"/>
    <property type="match status" value="1"/>
</dbReference>
<evidence type="ECO:0000313" key="2">
    <source>
        <dbReference type="EMBL" id="PYI00266.1"/>
    </source>
</evidence>
<keyword evidence="3" id="KW-1185">Reference proteome</keyword>
<reference evidence="2 3" key="1">
    <citation type="submission" date="2018-02" db="EMBL/GenBank/DDBJ databases">
        <title>The genomes of Aspergillus section Nigri reveals drivers in fungal speciation.</title>
        <authorList>
            <consortium name="DOE Joint Genome Institute"/>
            <person name="Vesth T.C."/>
            <person name="Nybo J."/>
            <person name="Theobald S."/>
            <person name="Brandl J."/>
            <person name="Frisvad J.C."/>
            <person name="Nielsen K.F."/>
            <person name="Lyhne E.K."/>
            <person name="Kogle M.E."/>
            <person name="Kuo A."/>
            <person name="Riley R."/>
            <person name="Clum A."/>
            <person name="Nolan M."/>
            <person name="Lipzen A."/>
            <person name="Salamov A."/>
            <person name="Henrissat B."/>
            <person name="Wiebenga A."/>
            <person name="De vries R.P."/>
            <person name="Grigoriev I.V."/>
            <person name="Mortensen U.H."/>
            <person name="Andersen M.R."/>
            <person name="Baker S.E."/>
        </authorList>
    </citation>
    <scope>NUCLEOTIDE SEQUENCE [LARGE SCALE GENOMIC DNA]</scope>
    <source>
        <strain evidence="2 3">CBS 121057</strain>
    </source>
</reference>
<dbReference type="VEuPathDB" id="FungiDB:BO78DRAFT_402165"/>
<dbReference type="AlphaFoldDB" id="A0A319DRC0"/>
<evidence type="ECO:0000256" key="1">
    <source>
        <dbReference type="SAM" id="SignalP"/>
    </source>
</evidence>
<name>A0A319DRC0_ASPSB</name>
<dbReference type="SUPFAM" id="SSF159245">
    <property type="entry name" value="AttH-like"/>
    <property type="match status" value="1"/>
</dbReference>
<organism evidence="2 3">
    <name type="scientific">Aspergillus sclerotiicarbonarius (strain CBS 121057 / IBT 28362)</name>
    <dbReference type="NCBI Taxonomy" id="1448318"/>
    <lineage>
        <taxon>Eukaryota</taxon>
        <taxon>Fungi</taxon>
        <taxon>Dikarya</taxon>
        <taxon>Ascomycota</taxon>
        <taxon>Pezizomycotina</taxon>
        <taxon>Eurotiomycetes</taxon>
        <taxon>Eurotiomycetidae</taxon>
        <taxon>Eurotiales</taxon>
        <taxon>Aspergillaceae</taxon>
        <taxon>Aspergillus</taxon>
        <taxon>Aspergillus subgen. Circumdati</taxon>
    </lineage>
</organism>
<feature type="chain" id="PRO_5016412938" evidence="1">
    <location>
        <begin position="18"/>
        <end position="141"/>
    </location>
</feature>
<gene>
    <name evidence="2" type="ORF">BO78DRAFT_402165</name>
</gene>
<dbReference type="PANTHER" id="PTHR40617:SF1">
    <property type="entry name" value="ATTH DOMAIN-CONTAINING PROTEIN-RELATED"/>
    <property type="match status" value="1"/>
</dbReference>
<dbReference type="OrthoDB" id="5295747at2759"/>
<accession>A0A319DRC0</accession>
<protein>
    <submittedName>
        <fullName evidence="2">Uncharacterized protein</fullName>
    </submittedName>
</protein>
<evidence type="ECO:0000313" key="3">
    <source>
        <dbReference type="Proteomes" id="UP000248423"/>
    </source>
</evidence>